<dbReference type="Proteomes" id="UP001148614">
    <property type="component" value="Unassembled WGS sequence"/>
</dbReference>
<evidence type="ECO:0000313" key="2">
    <source>
        <dbReference type="EMBL" id="KAJ3577699.1"/>
    </source>
</evidence>
<sequence>MPKLVKSWPYAAASTGRYRGRLEGKLECWDANGPARAIFNSELHVKIKDYIVNNLPESCSFIGFSLFMVGRSQLRTSPTVLIVSDDKPRRKAAFEAVKSSGLLAQYPGFHVAHCRLAAEFEDLQPMAGRKGKGKAMMMTTQRKHGSALPSTDCGIYISMSSGTPGGPLLVHDHASGVLGGSRATIGRLLALDGVVYGVTVAHVLPGRGMSTKYTRSGPDCNASSSSDDDDDDDTPDFETTAMDDSDEEDCDLELCSITSEESRSLADDVSYRGTASNRLSPTGADSPLFTETEETVQQHASQSDPLYLDLDLPNRRTASSQCNGPDHCRGAAAVLHAADDLDLMLIVVDVDSKSKEEEGLQAGITVDMSQFADSTAIIPIDDDDDVDIVVRLLGNTQIPGRLSATAFHAQYGATRGFQRLYLAKLAMPLWPGDCGSWVYARGADEEGEAAGGEKMVGMVVAGSPTTGSVLILPGETMLDYVRKNVSRRGKRGGLAEEELFL</sequence>
<evidence type="ECO:0000256" key="1">
    <source>
        <dbReference type="SAM" id="MobiDB-lite"/>
    </source>
</evidence>
<feature type="region of interest" description="Disordered" evidence="1">
    <location>
        <begin position="208"/>
        <end position="250"/>
    </location>
</feature>
<evidence type="ECO:0000313" key="3">
    <source>
        <dbReference type="Proteomes" id="UP001148614"/>
    </source>
</evidence>
<keyword evidence="3" id="KW-1185">Reference proteome</keyword>
<protein>
    <submittedName>
        <fullName evidence="2">Uncharacterized protein</fullName>
    </submittedName>
</protein>
<organism evidence="2 3">
    <name type="scientific">Xylaria arbuscula</name>
    <dbReference type="NCBI Taxonomy" id="114810"/>
    <lineage>
        <taxon>Eukaryota</taxon>
        <taxon>Fungi</taxon>
        <taxon>Dikarya</taxon>
        <taxon>Ascomycota</taxon>
        <taxon>Pezizomycotina</taxon>
        <taxon>Sordariomycetes</taxon>
        <taxon>Xylariomycetidae</taxon>
        <taxon>Xylariales</taxon>
        <taxon>Xylariaceae</taxon>
        <taxon>Xylaria</taxon>
    </lineage>
</organism>
<reference evidence="2" key="1">
    <citation type="submission" date="2022-07" db="EMBL/GenBank/DDBJ databases">
        <title>Genome Sequence of Xylaria arbuscula.</title>
        <authorList>
            <person name="Buettner E."/>
        </authorList>
    </citation>
    <scope>NUCLEOTIDE SEQUENCE</scope>
    <source>
        <strain evidence="2">VT107</strain>
    </source>
</reference>
<dbReference type="EMBL" id="JANPWZ010000324">
    <property type="protein sequence ID" value="KAJ3577699.1"/>
    <property type="molecule type" value="Genomic_DNA"/>
</dbReference>
<accession>A0A9W8NJE2</accession>
<feature type="compositionally biased region" description="Acidic residues" evidence="1">
    <location>
        <begin position="226"/>
        <end position="250"/>
    </location>
</feature>
<dbReference type="AlphaFoldDB" id="A0A9W8NJE2"/>
<proteinExistence type="predicted"/>
<comment type="caution">
    <text evidence="2">The sequence shown here is derived from an EMBL/GenBank/DDBJ whole genome shotgun (WGS) entry which is preliminary data.</text>
</comment>
<name>A0A9W8NJE2_9PEZI</name>
<feature type="region of interest" description="Disordered" evidence="1">
    <location>
        <begin position="266"/>
        <end position="304"/>
    </location>
</feature>
<feature type="compositionally biased region" description="Polar residues" evidence="1">
    <location>
        <begin position="295"/>
        <end position="304"/>
    </location>
</feature>
<gene>
    <name evidence="2" type="ORF">NPX13_g2869</name>
</gene>
<dbReference type="VEuPathDB" id="FungiDB:F4678DRAFT_137458"/>